<dbReference type="GO" id="GO:0005549">
    <property type="term" value="F:odorant binding"/>
    <property type="evidence" value="ECO:0007669"/>
    <property type="project" value="InterPro"/>
</dbReference>
<protein>
    <submittedName>
        <fullName evidence="6">Uncharacterized protein</fullName>
    </submittedName>
</protein>
<dbReference type="Gene3D" id="1.10.238.20">
    <property type="entry name" value="Pheromone/general odorant binding protein domain"/>
    <property type="match status" value="1"/>
</dbReference>
<proteinExistence type="inferred from homology"/>
<dbReference type="PANTHER" id="PTHR11857:SF43">
    <property type="entry name" value="GEO07291P1-RELATED"/>
    <property type="match status" value="1"/>
</dbReference>
<dbReference type="GO" id="GO:0007608">
    <property type="term" value="P:sensory perception of smell"/>
    <property type="evidence" value="ECO:0007669"/>
    <property type="project" value="TreeGrafter"/>
</dbReference>
<comment type="similarity">
    <text evidence="2">Belongs to the PBP/GOBP family.</text>
</comment>
<feature type="signal peptide" evidence="5">
    <location>
        <begin position="1"/>
        <end position="16"/>
    </location>
</feature>
<evidence type="ECO:0000256" key="2">
    <source>
        <dbReference type="ARBA" id="ARBA00008098"/>
    </source>
</evidence>
<evidence type="ECO:0000256" key="1">
    <source>
        <dbReference type="ARBA" id="ARBA00004613"/>
    </source>
</evidence>
<keyword evidence="4 5" id="KW-0732">Signal</keyword>
<dbReference type="InterPro" id="IPR006170">
    <property type="entry name" value="PBP/GOBP"/>
</dbReference>
<keyword evidence="7" id="KW-1185">Reference proteome</keyword>
<reference evidence="6 7" key="1">
    <citation type="submission" date="2020-11" db="EMBL/GenBank/DDBJ databases">
        <authorList>
            <person name="Wallbank WR R."/>
            <person name="Pardo Diaz C."/>
            <person name="Kozak K."/>
            <person name="Martin S."/>
            <person name="Jiggins C."/>
            <person name="Moest M."/>
            <person name="Warren A I."/>
            <person name="Generalovic N T."/>
            <person name="Byers J.R.P. K."/>
            <person name="Montejo-Kovacevich G."/>
            <person name="Yen C E."/>
        </authorList>
    </citation>
    <scope>NUCLEOTIDE SEQUENCE [LARGE SCALE GENOMIC DNA]</scope>
</reference>
<dbReference type="GO" id="GO:0005615">
    <property type="term" value="C:extracellular space"/>
    <property type="evidence" value="ECO:0007669"/>
    <property type="project" value="TreeGrafter"/>
</dbReference>
<dbReference type="CDD" id="cd23992">
    <property type="entry name" value="PBP_GOBP"/>
    <property type="match status" value="1"/>
</dbReference>
<evidence type="ECO:0000256" key="3">
    <source>
        <dbReference type="ARBA" id="ARBA00022525"/>
    </source>
</evidence>
<comment type="subcellular location">
    <subcellularLocation>
        <location evidence="1">Secreted</location>
    </subcellularLocation>
</comment>
<dbReference type="Proteomes" id="UP000594454">
    <property type="component" value="Chromosome 4"/>
</dbReference>
<name>A0A7R8UV71_HERIL</name>
<keyword evidence="3" id="KW-0964">Secreted</keyword>
<evidence type="ECO:0000313" key="6">
    <source>
        <dbReference type="EMBL" id="CAD7087208.1"/>
    </source>
</evidence>
<dbReference type="AlphaFoldDB" id="A0A7R8UV71"/>
<dbReference type="EMBL" id="LR899012">
    <property type="protein sequence ID" value="CAD7087208.1"/>
    <property type="molecule type" value="Genomic_DNA"/>
</dbReference>
<gene>
    <name evidence="6" type="ORF">HERILL_LOCUS9928</name>
</gene>
<dbReference type="InterPro" id="IPR036728">
    <property type="entry name" value="PBP_GOBP_sf"/>
</dbReference>
<dbReference type="OrthoDB" id="7732931at2759"/>
<dbReference type="InParanoid" id="A0A7R8UV71"/>
<feature type="chain" id="PRO_5030699524" evidence="5">
    <location>
        <begin position="17"/>
        <end position="144"/>
    </location>
</feature>
<organism evidence="6 7">
    <name type="scientific">Hermetia illucens</name>
    <name type="common">Black soldier fly</name>
    <dbReference type="NCBI Taxonomy" id="343691"/>
    <lineage>
        <taxon>Eukaryota</taxon>
        <taxon>Metazoa</taxon>
        <taxon>Ecdysozoa</taxon>
        <taxon>Arthropoda</taxon>
        <taxon>Hexapoda</taxon>
        <taxon>Insecta</taxon>
        <taxon>Pterygota</taxon>
        <taxon>Neoptera</taxon>
        <taxon>Endopterygota</taxon>
        <taxon>Diptera</taxon>
        <taxon>Brachycera</taxon>
        <taxon>Stratiomyomorpha</taxon>
        <taxon>Stratiomyidae</taxon>
        <taxon>Hermetiinae</taxon>
        <taxon>Hermetia</taxon>
    </lineage>
</organism>
<evidence type="ECO:0000256" key="5">
    <source>
        <dbReference type="SAM" id="SignalP"/>
    </source>
</evidence>
<evidence type="ECO:0000256" key="4">
    <source>
        <dbReference type="ARBA" id="ARBA00022729"/>
    </source>
</evidence>
<accession>A0A7R8UV71</accession>
<dbReference type="PANTHER" id="PTHR11857">
    <property type="entry name" value="ODORANT BINDING PROTEIN-RELATED"/>
    <property type="match status" value="1"/>
</dbReference>
<sequence>MKLLIALCTVFALVQAWAPSTFEEYLNYRKECFVSENISKDDQDLLNKGLYPTKPSCYYRCNGLKTGIWDDVNGYSVDRGYELLTAEGWEVTKDSLRKCNTPDKKDADLCKWSAAVAKCLWASGGVCAVLILVHAHWKPKTLEE</sequence>
<dbReference type="Pfam" id="PF01395">
    <property type="entry name" value="PBP_GOBP"/>
    <property type="match status" value="1"/>
</dbReference>
<evidence type="ECO:0000313" key="7">
    <source>
        <dbReference type="Proteomes" id="UP000594454"/>
    </source>
</evidence>
<dbReference type="SUPFAM" id="SSF47565">
    <property type="entry name" value="Insect pheromone/odorant-binding proteins"/>
    <property type="match status" value="1"/>
</dbReference>